<comment type="cofactor">
    <cofactor evidence="1">
        <name>Mg(2+)</name>
        <dbReference type="ChEBI" id="CHEBI:18420"/>
    </cofactor>
</comment>
<gene>
    <name evidence="8" type="primary">LOC108042863</name>
    <name evidence="6" type="synonym">108042863</name>
</gene>
<reference evidence="7" key="1">
    <citation type="journal article" date="2021" name="Elife">
        <title>Highly contiguous assemblies of 101 drosophilid genomes.</title>
        <authorList>
            <person name="Kim B.Y."/>
            <person name="Wang J.R."/>
            <person name="Miller D.E."/>
            <person name="Barmina O."/>
            <person name="Delaney E."/>
            <person name="Thompson A."/>
            <person name="Comeault A.A."/>
            <person name="Peede D."/>
            <person name="D'Agostino E.R."/>
            <person name="Pelaez J."/>
            <person name="Aguilar J.M."/>
            <person name="Haji D."/>
            <person name="Matsunaga T."/>
            <person name="Armstrong E.E."/>
            <person name="Zych M."/>
            <person name="Ogawa Y."/>
            <person name="Stamenkovic-Radak M."/>
            <person name="Jelic M."/>
            <person name="Veselinovic M.S."/>
            <person name="Tanaskovic M."/>
            <person name="Eric P."/>
            <person name="Gao J.J."/>
            <person name="Katoh T.K."/>
            <person name="Toda M.J."/>
            <person name="Watabe H."/>
            <person name="Watada M."/>
            <person name="Davis J.S."/>
            <person name="Moyle L.C."/>
            <person name="Manoli G."/>
            <person name="Bertolini E."/>
            <person name="Kostal V."/>
            <person name="Hawley R.S."/>
            <person name="Takahashi A."/>
            <person name="Jones C.D."/>
            <person name="Price D.K."/>
            <person name="Whiteman N."/>
            <person name="Kopp A."/>
            <person name="Matute D.R."/>
            <person name="Petrov D.A."/>
        </authorList>
    </citation>
    <scope>NUCLEOTIDE SEQUENCE [LARGE SCALE GENOMIC DNA]</scope>
</reference>
<dbReference type="SUPFAM" id="SSF56784">
    <property type="entry name" value="HAD-like"/>
    <property type="match status" value="1"/>
</dbReference>
<keyword evidence="4" id="KW-0378">Hydrolase</keyword>
<comment type="similarity">
    <text evidence="2">Belongs to the HAD-like hydrolase superfamily. PHOSPHO family.</text>
</comment>
<dbReference type="Pfam" id="PF06888">
    <property type="entry name" value="Put_Phosphatase"/>
    <property type="match status" value="1"/>
</dbReference>
<evidence type="ECO:0000256" key="4">
    <source>
        <dbReference type="ARBA" id="ARBA00022801"/>
    </source>
</evidence>
<evidence type="ECO:0000313" key="6">
    <source>
        <dbReference type="EnsemblMetazoa" id="XP_016976831.1"/>
    </source>
</evidence>
<dbReference type="GO" id="GO:0016791">
    <property type="term" value="F:phosphatase activity"/>
    <property type="evidence" value="ECO:0007669"/>
    <property type="project" value="InterPro"/>
</dbReference>
<dbReference type="NCBIfam" id="TIGR01488">
    <property type="entry name" value="HAD-SF-IB"/>
    <property type="match status" value="1"/>
</dbReference>
<evidence type="ECO:0000256" key="3">
    <source>
        <dbReference type="ARBA" id="ARBA00022723"/>
    </source>
</evidence>
<proteinExistence type="inferred from homology"/>
<dbReference type="EnsemblMetazoa" id="XM_017121342.2">
    <property type="protein sequence ID" value="XP_016976831.1"/>
    <property type="gene ID" value="LOC108042863"/>
</dbReference>
<dbReference type="GeneID" id="108042863"/>
<keyword evidence="7" id="KW-1185">Reference proteome</keyword>
<evidence type="ECO:0000256" key="2">
    <source>
        <dbReference type="ARBA" id="ARBA00008541"/>
    </source>
</evidence>
<evidence type="ECO:0000313" key="8">
    <source>
        <dbReference type="RefSeq" id="XP_016976831.1"/>
    </source>
</evidence>
<reference evidence="8" key="2">
    <citation type="submission" date="2025-04" db="UniProtKB">
        <authorList>
            <consortium name="RefSeq"/>
        </authorList>
    </citation>
    <scope>IDENTIFICATION</scope>
</reference>
<reference evidence="6" key="3">
    <citation type="submission" date="2025-05" db="UniProtKB">
        <authorList>
            <consortium name="EnsemblMetazoa"/>
        </authorList>
    </citation>
    <scope>IDENTIFICATION</scope>
</reference>
<dbReference type="RefSeq" id="XP_016976831.1">
    <property type="nucleotide sequence ID" value="XM_017121342.1"/>
</dbReference>
<dbReference type="OrthoDB" id="10267182at2759"/>
<dbReference type="PANTHER" id="PTHR20889:SF12">
    <property type="entry name" value="LP01149P"/>
    <property type="match status" value="1"/>
</dbReference>
<dbReference type="Gene3D" id="3.40.50.1000">
    <property type="entry name" value="HAD superfamily/HAD-like"/>
    <property type="match status" value="1"/>
</dbReference>
<evidence type="ECO:0000256" key="1">
    <source>
        <dbReference type="ARBA" id="ARBA00001946"/>
    </source>
</evidence>
<accession>A0A6P4EUQ5</accession>
<protein>
    <submittedName>
        <fullName evidence="8">Pyridoxal phosphate phosphatase PHOSPHO2</fullName>
    </submittedName>
</protein>
<dbReference type="PANTHER" id="PTHR20889">
    <property type="entry name" value="PHOSPHATASE, ORPHAN 1, 2"/>
    <property type="match status" value="1"/>
</dbReference>
<dbReference type="InterPro" id="IPR036412">
    <property type="entry name" value="HAD-like_sf"/>
</dbReference>
<dbReference type="InterPro" id="IPR006384">
    <property type="entry name" value="HAD_hydro_PyrdxlP_Pase-like"/>
</dbReference>
<dbReference type="Proteomes" id="UP001652680">
    <property type="component" value="Unassembled WGS sequence"/>
</dbReference>
<organism evidence="8">
    <name type="scientific">Drosophila rhopaloa</name>
    <name type="common">Fruit fly</name>
    <dbReference type="NCBI Taxonomy" id="1041015"/>
    <lineage>
        <taxon>Eukaryota</taxon>
        <taxon>Metazoa</taxon>
        <taxon>Ecdysozoa</taxon>
        <taxon>Arthropoda</taxon>
        <taxon>Hexapoda</taxon>
        <taxon>Insecta</taxon>
        <taxon>Pterygota</taxon>
        <taxon>Neoptera</taxon>
        <taxon>Endopterygota</taxon>
        <taxon>Diptera</taxon>
        <taxon>Brachycera</taxon>
        <taxon>Muscomorpha</taxon>
        <taxon>Ephydroidea</taxon>
        <taxon>Drosophilidae</taxon>
        <taxon>Drosophila</taxon>
        <taxon>Sophophora</taxon>
    </lineage>
</organism>
<evidence type="ECO:0000313" key="7">
    <source>
        <dbReference type="Proteomes" id="UP001652680"/>
    </source>
</evidence>
<keyword evidence="3" id="KW-0479">Metal-binding</keyword>
<dbReference type="AlphaFoldDB" id="A0A6P4EUQ5"/>
<evidence type="ECO:0000256" key="5">
    <source>
        <dbReference type="ARBA" id="ARBA00022842"/>
    </source>
</evidence>
<dbReference type="NCBIfam" id="TIGR01489">
    <property type="entry name" value="DKMTPPase-SF"/>
    <property type="match status" value="1"/>
</dbReference>
<name>A0A6P4EUQ5_DRORH</name>
<dbReference type="GO" id="GO:0046872">
    <property type="term" value="F:metal ion binding"/>
    <property type="evidence" value="ECO:0007669"/>
    <property type="project" value="UniProtKB-KW"/>
</dbReference>
<sequence>MCFVDLYVLYVNECVLILKSKLFVFHTKMFAISRSLRMSRCLSGFRRGLSLSCQSGPRILAAIDFDRTIVEEDSYLAVSRLLPTRQRQELQEQIRKSGWLAFIARVLQLLHGEHKVNSASVGMLVRRLPAVPGMLRVVRRLARNPKVDLCIVSDANSFFIGEWLREYAIECLFAGVFTNPACVQSSGEVLVLPYEEQGHCELCPSNFCKGAVLEELICSGKYERVIYVGDSCNDLCAMKRLREKDVACIRRGFELFGKLAAHGRDLNCHVLTWRDGHELEELLMPKIVA</sequence>
<dbReference type="InterPro" id="IPR023214">
    <property type="entry name" value="HAD_sf"/>
</dbReference>
<keyword evidence="5" id="KW-0460">Magnesium</keyword>
<dbReference type="InterPro" id="IPR016965">
    <property type="entry name" value="Pase_PHOSPHO-typ"/>
</dbReference>